<dbReference type="EMBL" id="CAEZVY010000139">
    <property type="protein sequence ID" value="CAB4650440.1"/>
    <property type="molecule type" value="Genomic_DNA"/>
</dbReference>
<sequence length="99" mass="10796">MGHINRGDPKPSLNSEKLTARFHAQFGVEVAQWFVKEEHGWFPNDRSANSNALLLATAQIFGLALREVTKPEGFRDLLSAFAGVCAIGVGGPKREGDVF</sequence>
<organism evidence="1">
    <name type="scientific">freshwater metagenome</name>
    <dbReference type="NCBI Taxonomy" id="449393"/>
    <lineage>
        <taxon>unclassified sequences</taxon>
        <taxon>metagenomes</taxon>
        <taxon>ecological metagenomes</taxon>
    </lineage>
</organism>
<reference evidence="1" key="1">
    <citation type="submission" date="2020-05" db="EMBL/GenBank/DDBJ databases">
        <authorList>
            <person name="Chiriac C."/>
            <person name="Salcher M."/>
            <person name="Ghai R."/>
            <person name="Kavagutti S V."/>
        </authorList>
    </citation>
    <scope>NUCLEOTIDE SEQUENCE</scope>
</reference>
<name>A0A6J6EQ28_9ZZZZ</name>
<proteinExistence type="predicted"/>
<accession>A0A6J6EQ28</accession>
<gene>
    <name evidence="1" type="ORF">UFOPK1684_01186</name>
    <name evidence="2" type="ORF">UFOPK2158_01163</name>
</gene>
<dbReference type="AntiFam" id="ANF00095">
    <property type="entry name" value="Shadow ORF (opposite ABC transporters)"/>
</dbReference>
<evidence type="ECO:0000313" key="2">
    <source>
        <dbReference type="EMBL" id="CAB4650440.1"/>
    </source>
</evidence>
<dbReference type="EMBL" id="CAEZTM010000063">
    <property type="protein sequence ID" value="CAB4578116.1"/>
    <property type="molecule type" value="Genomic_DNA"/>
</dbReference>
<protein>
    <submittedName>
        <fullName evidence="1">Unannotated protein</fullName>
    </submittedName>
</protein>
<dbReference type="AlphaFoldDB" id="A0A6J6EQ28"/>
<evidence type="ECO:0000313" key="1">
    <source>
        <dbReference type="EMBL" id="CAB4578116.1"/>
    </source>
</evidence>